<accession>A0A194W6C1</accession>
<keyword evidence="2" id="KW-1185">Reference proteome</keyword>
<dbReference type="Proteomes" id="UP000078559">
    <property type="component" value="Chromosome 8"/>
</dbReference>
<dbReference type="AlphaFoldDB" id="A0A194W6C1"/>
<dbReference type="OrthoDB" id="2687452at2759"/>
<organism evidence="1 2">
    <name type="scientific">Cytospora mali</name>
    <name type="common">Apple Valsa canker fungus</name>
    <name type="synonym">Valsa mali</name>
    <dbReference type="NCBI Taxonomy" id="578113"/>
    <lineage>
        <taxon>Eukaryota</taxon>
        <taxon>Fungi</taxon>
        <taxon>Dikarya</taxon>
        <taxon>Ascomycota</taxon>
        <taxon>Pezizomycotina</taxon>
        <taxon>Sordariomycetes</taxon>
        <taxon>Sordariomycetidae</taxon>
        <taxon>Diaporthales</taxon>
        <taxon>Cytosporaceae</taxon>
        <taxon>Cytospora</taxon>
    </lineage>
</organism>
<dbReference type="Gene3D" id="3.30.160.60">
    <property type="entry name" value="Classic Zinc Finger"/>
    <property type="match status" value="1"/>
</dbReference>
<gene>
    <name evidence="1" type="ORF">VM1G_11815</name>
</gene>
<evidence type="ECO:0008006" key="3">
    <source>
        <dbReference type="Google" id="ProtNLM"/>
    </source>
</evidence>
<evidence type="ECO:0000313" key="2">
    <source>
        <dbReference type="Proteomes" id="UP000078559"/>
    </source>
</evidence>
<proteinExistence type="predicted"/>
<sequence length="205" mass="22356">MADYNFSSNSQGGNDASNDVSNIGFAPFAPAFRCACGKGHTRLSTLDRHIKEVLKPRRYECPCCDYPSFIRLSHVGQHLRSVHQVSKKAAIEALLTPRQAVLGKGSRRRKAAGVVAAPAAPSSAARRCPSRGGWLGRLGSHLSCSSMLWLPSPLLQTMISERRVAGLAEDMVPLTCAQQRMLRFRSSFTRGDRISVAVNGPEYTK</sequence>
<dbReference type="EMBL" id="CM003105">
    <property type="protein sequence ID" value="KUI72024.1"/>
    <property type="molecule type" value="Genomic_DNA"/>
</dbReference>
<name>A0A194W6C1_CYTMA</name>
<protein>
    <recommendedName>
        <fullName evidence="3">C2H2-type domain-containing protein</fullName>
    </recommendedName>
</protein>
<dbReference type="SMR" id="A0A194W6C1"/>
<evidence type="ECO:0000313" key="1">
    <source>
        <dbReference type="EMBL" id="KUI72024.1"/>
    </source>
</evidence>
<reference evidence="1" key="1">
    <citation type="submission" date="2014-12" db="EMBL/GenBank/DDBJ databases">
        <title>Genome Sequence of Valsa Canker Pathogens Uncovers a Specific Adaption of Colonization on Woody Bark.</title>
        <authorList>
            <person name="Yin Z."/>
            <person name="Liu H."/>
            <person name="Gao X."/>
            <person name="Li Z."/>
            <person name="Song N."/>
            <person name="Ke X."/>
            <person name="Dai Q."/>
            <person name="Wu Y."/>
            <person name="Sun Y."/>
            <person name="Xu J.-R."/>
            <person name="Kang Z.K."/>
            <person name="Wang L."/>
            <person name="Huang L."/>
        </authorList>
    </citation>
    <scope>NUCLEOTIDE SEQUENCE [LARGE SCALE GENOMIC DNA]</scope>
    <source>
        <strain evidence="1">03-8</strain>
    </source>
</reference>